<evidence type="ECO:0000256" key="1">
    <source>
        <dbReference type="SAM" id="MobiDB-lite"/>
    </source>
</evidence>
<protein>
    <recommendedName>
        <fullName evidence="4">Histidine kinase/HSP90-like ATPase domain-containing protein</fullName>
    </recommendedName>
</protein>
<evidence type="ECO:0000313" key="3">
    <source>
        <dbReference type="Proteomes" id="UP000177707"/>
    </source>
</evidence>
<organism evidence="2 3">
    <name type="scientific">Candidatus Zambryskibacteria bacterium RIFCSPLOWO2_01_FULL_39_39</name>
    <dbReference type="NCBI Taxonomy" id="1802758"/>
    <lineage>
        <taxon>Bacteria</taxon>
        <taxon>Candidatus Zambryskiibacteriota</taxon>
    </lineage>
</organism>
<dbReference type="Proteomes" id="UP000177707">
    <property type="component" value="Unassembled WGS sequence"/>
</dbReference>
<reference evidence="2 3" key="1">
    <citation type="journal article" date="2016" name="Nat. Commun.">
        <title>Thousands of microbial genomes shed light on interconnected biogeochemical processes in an aquifer system.</title>
        <authorList>
            <person name="Anantharaman K."/>
            <person name="Brown C.T."/>
            <person name="Hug L.A."/>
            <person name="Sharon I."/>
            <person name="Castelle C.J."/>
            <person name="Probst A.J."/>
            <person name="Thomas B.C."/>
            <person name="Singh A."/>
            <person name="Wilkins M.J."/>
            <person name="Karaoz U."/>
            <person name="Brodie E.L."/>
            <person name="Williams K.H."/>
            <person name="Hubbard S.S."/>
            <person name="Banfield J.F."/>
        </authorList>
    </citation>
    <scope>NUCLEOTIDE SEQUENCE [LARGE SCALE GENOMIC DNA]</scope>
</reference>
<sequence>MKLQMKVTAFHMVDNLATGLYESEGQRVMELIRNSLVASMPTNKWEPKRAKIEVSLVPNHPLSPSKGVALVILDHGCGLTDPALERYFNWLGTPLAQLRQHQNGSYNGASQKGIGRLAALALNENCLHDDIMTRIKHGYYLLSRTSKSGEVRFVPVIPERAETEQGFETERFISPTSTEMGSLKNIPGSFTSIIIPTPIFQSHGEIYDAVKWLLPREQDKMFDLLIGGKTYGPPPLEMDINITSQDGRYRARLGVGNTESDGVWLCDDETGFRVASCQKLGRLLPDPLWYPDLVGDIFAPGLLRYQNTARSTLAKEFTRKGNKEWSKLLMFLISQVAPVSKQLIERDAIRGNAAETLDELAEMFNDRFGEPDGENISEGGTRKPRDPKPKEPTDGPKPSGGGEPTPAGDKYRRYISIRVHDEIYNLYRGQTLHPFVFAQVNPNNPKVIFTNVRGGYKALPETKQARREHCLMQVLAAIGKSKFPRDPNEATLFANKIRSEFLK</sequence>
<dbReference type="InterPro" id="IPR036890">
    <property type="entry name" value="HATPase_C_sf"/>
</dbReference>
<evidence type="ECO:0000313" key="2">
    <source>
        <dbReference type="EMBL" id="OHB01432.1"/>
    </source>
</evidence>
<accession>A0A1G2TXY0</accession>
<comment type="caution">
    <text evidence="2">The sequence shown here is derived from an EMBL/GenBank/DDBJ whole genome shotgun (WGS) entry which is preliminary data.</text>
</comment>
<dbReference type="Gene3D" id="3.30.565.10">
    <property type="entry name" value="Histidine kinase-like ATPase, C-terminal domain"/>
    <property type="match status" value="1"/>
</dbReference>
<dbReference type="EMBL" id="MHWB01000013">
    <property type="protein sequence ID" value="OHB01432.1"/>
    <property type="molecule type" value="Genomic_DNA"/>
</dbReference>
<name>A0A1G2TXY0_9BACT</name>
<feature type="region of interest" description="Disordered" evidence="1">
    <location>
        <begin position="368"/>
        <end position="409"/>
    </location>
</feature>
<proteinExistence type="predicted"/>
<dbReference type="AlphaFoldDB" id="A0A1G2TXY0"/>
<feature type="compositionally biased region" description="Basic and acidic residues" evidence="1">
    <location>
        <begin position="380"/>
        <end position="394"/>
    </location>
</feature>
<evidence type="ECO:0008006" key="4">
    <source>
        <dbReference type="Google" id="ProtNLM"/>
    </source>
</evidence>
<gene>
    <name evidence="2" type="ORF">A3A96_01935</name>
</gene>
<dbReference type="STRING" id="1802758.A3A96_01935"/>
<dbReference type="SUPFAM" id="SSF55874">
    <property type="entry name" value="ATPase domain of HSP90 chaperone/DNA topoisomerase II/histidine kinase"/>
    <property type="match status" value="1"/>
</dbReference>